<evidence type="ECO:0000256" key="10">
    <source>
        <dbReference type="PROSITE-ProRule" id="PRU00282"/>
    </source>
</evidence>
<dbReference type="Gene3D" id="1.50.40.10">
    <property type="entry name" value="Mitochondrial carrier domain"/>
    <property type="match status" value="1"/>
</dbReference>
<evidence type="ECO:0000256" key="3">
    <source>
        <dbReference type="ARBA" id="ARBA00022448"/>
    </source>
</evidence>
<dbReference type="InterPro" id="IPR002067">
    <property type="entry name" value="MCP"/>
</dbReference>
<sequence>MRATMVVLHSAAMAALVANVAAVGGGSAGGSDWRYFAAGGIGAAVSHGYTTPIDVVKTRMQTNPELYDGSVMKCVGRICREEGPQFLLQGLGPTAVGYGVEGALKFGFYELFKPIFAQISDNDFLNYLLASIVAGAVASVVLCPAEDVRIRLVADPSFAPDSVSALKKLVKTEGPFASFRGLNAMLAKQVPYTMTKQVSFDFVTSMIKAAAPPAIAENFPTLLTTLSSAITAVLACIASHPGDMVLSATFKQSDSDKPRTTLEILTEITKEHGLGGLFLGINARFGHIIAIITPQLVIYDTTKQLLGLPATGSH</sequence>
<dbReference type="GO" id="GO:1990547">
    <property type="term" value="P:mitochondrial phosphate ion transmembrane transport"/>
    <property type="evidence" value="ECO:0007669"/>
    <property type="project" value="InterPro"/>
</dbReference>
<organism evidence="13">
    <name type="scientific">Phaeomonas parva</name>
    <dbReference type="NCBI Taxonomy" id="124430"/>
    <lineage>
        <taxon>Eukaryota</taxon>
        <taxon>Sar</taxon>
        <taxon>Stramenopiles</taxon>
        <taxon>Ochrophyta</taxon>
        <taxon>Pinguiophyceae</taxon>
        <taxon>Pinguiochrysidales</taxon>
        <taxon>Pinguiochrysidaceae</taxon>
        <taxon>Phaeomonas</taxon>
    </lineage>
</organism>
<dbReference type="InterPro" id="IPR044677">
    <property type="entry name" value="SLC25A3/Pic2/Mir1-like"/>
</dbReference>
<dbReference type="GO" id="GO:0005743">
    <property type="term" value="C:mitochondrial inner membrane"/>
    <property type="evidence" value="ECO:0007669"/>
    <property type="project" value="UniProtKB-SubCell"/>
</dbReference>
<dbReference type="GO" id="GO:0005315">
    <property type="term" value="F:phosphate transmembrane transporter activity"/>
    <property type="evidence" value="ECO:0007669"/>
    <property type="project" value="InterPro"/>
</dbReference>
<dbReference type="SUPFAM" id="SSF103506">
    <property type="entry name" value="Mitochondrial carrier"/>
    <property type="match status" value="1"/>
</dbReference>
<protein>
    <recommendedName>
        <fullName evidence="14">Mitochondrial carrier protein</fullName>
    </recommendedName>
</protein>
<evidence type="ECO:0000256" key="5">
    <source>
        <dbReference type="ARBA" id="ARBA00022737"/>
    </source>
</evidence>
<evidence type="ECO:0000256" key="7">
    <source>
        <dbReference type="ARBA" id="ARBA00022989"/>
    </source>
</evidence>
<keyword evidence="8" id="KW-0496">Mitochondrion</keyword>
<name>A0A7S1XQC0_9STRA</name>
<gene>
    <name evidence="13" type="ORF">PPAR1163_LOCUS12559</name>
</gene>
<accession>A0A7S1XQC0</accession>
<dbReference type="InterPro" id="IPR018108">
    <property type="entry name" value="MCP_transmembrane"/>
</dbReference>
<dbReference type="PANTHER" id="PTHR45671:SF12">
    <property type="entry name" value="MITOCHONDRIAL PHOSPHATE CARRIER PROTEIN"/>
    <property type="match status" value="1"/>
</dbReference>
<dbReference type="PRINTS" id="PR00926">
    <property type="entry name" value="MITOCARRIER"/>
</dbReference>
<dbReference type="PROSITE" id="PS50920">
    <property type="entry name" value="SOLCAR"/>
    <property type="match status" value="3"/>
</dbReference>
<keyword evidence="12" id="KW-0732">Signal</keyword>
<keyword evidence="4 10" id="KW-0812">Transmembrane</keyword>
<evidence type="ECO:0000256" key="4">
    <source>
        <dbReference type="ARBA" id="ARBA00022692"/>
    </source>
</evidence>
<comment type="subcellular location">
    <subcellularLocation>
        <location evidence="1">Mitochondrion inner membrane</location>
        <topology evidence="1">Multi-pass membrane protein</topology>
    </subcellularLocation>
</comment>
<keyword evidence="5" id="KW-0677">Repeat</keyword>
<evidence type="ECO:0000256" key="9">
    <source>
        <dbReference type="ARBA" id="ARBA00023136"/>
    </source>
</evidence>
<feature type="chain" id="PRO_5030974346" description="Mitochondrial carrier protein" evidence="12">
    <location>
        <begin position="23"/>
        <end position="314"/>
    </location>
</feature>
<dbReference type="EMBL" id="HBGJ01019455">
    <property type="protein sequence ID" value="CAD9254192.1"/>
    <property type="molecule type" value="Transcribed_RNA"/>
</dbReference>
<dbReference type="Pfam" id="PF00153">
    <property type="entry name" value="Mito_carr"/>
    <property type="match status" value="3"/>
</dbReference>
<keyword evidence="6" id="KW-0999">Mitochondrion inner membrane</keyword>
<feature type="repeat" description="Solcar" evidence="10">
    <location>
        <begin position="34"/>
        <end position="115"/>
    </location>
</feature>
<proteinExistence type="inferred from homology"/>
<evidence type="ECO:0000256" key="8">
    <source>
        <dbReference type="ARBA" id="ARBA00023128"/>
    </source>
</evidence>
<evidence type="ECO:0000256" key="6">
    <source>
        <dbReference type="ARBA" id="ARBA00022792"/>
    </source>
</evidence>
<reference evidence="13" key="1">
    <citation type="submission" date="2021-01" db="EMBL/GenBank/DDBJ databases">
        <authorList>
            <person name="Corre E."/>
            <person name="Pelletier E."/>
            <person name="Niang G."/>
            <person name="Scheremetjew M."/>
            <person name="Finn R."/>
            <person name="Kale V."/>
            <person name="Holt S."/>
            <person name="Cochrane G."/>
            <person name="Meng A."/>
            <person name="Brown T."/>
            <person name="Cohen L."/>
        </authorList>
    </citation>
    <scope>NUCLEOTIDE SEQUENCE</scope>
    <source>
        <strain evidence="13">CCMP2877</strain>
    </source>
</reference>
<evidence type="ECO:0008006" key="14">
    <source>
        <dbReference type="Google" id="ProtNLM"/>
    </source>
</evidence>
<dbReference type="AlphaFoldDB" id="A0A7S1XQC0"/>
<dbReference type="InterPro" id="IPR023395">
    <property type="entry name" value="MCP_dom_sf"/>
</dbReference>
<keyword evidence="3 11" id="KW-0813">Transport</keyword>
<feature type="signal peptide" evidence="12">
    <location>
        <begin position="1"/>
        <end position="22"/>
    </location>
</feature>
<evidence type="ECO:0000313" key="13">
    <source>
        <dbReference type="EMBL" id="CAD9254192.1"/>
    </source>
</evidence>
<keyword evidence="7" id="KW-1133">Transmembrane helix</keyword>
<evidence type="ECO:0000256" key="1">
    <source>
        <dbReference type="ARBA" id="ARBA00004448"/>
    </source>
</evidence>
<evidence type="ECO:0000256" key="12">
    <source>
        <dbReference type="SAM" id="SignalP"/>
    </source>
</evidence>
<comment type="similarity">
    <text evidence="2 11">Belongs to the mitochondrial carrier (TC 2.A.29) family.</text>
</comment>
<keyword evidence="9 10" id="KW-0472">Membrane</keyword>
<evidence type="ECO:0000256" key="2">
    <source>
        <dbReference type="ARBA" id="ARBA00006375"/>
    </source>
</evidence>
<evidence type="ECO:0000256" key="11">
    <source>
        <dbReference type="RuleBase" id="RU000488"/>
    </source>
</evidence>
<feature type="repeat" description="Solcar" evidence="10">
    <location>
        <begin position="219"/>
        <end position="305"/>
    </location>
</feature>
<feature type="repeat" description="Solcar" evidence="10">
    <location>
        <begin position="122"/>
        <end position="206"/>
    </location>
</feature>
<dbReference type="PANTHER" id="PTHR45671">
    <property type="entry name" value="SOLUTE CARRIER FAMILY 25 (MITOCHONDRIAL CARRIER PHOSPHATE CARRIER), MEMBER 3, LIKE-RELATED-RELATED"/>
    <property type="match status" value="1"/>
</dbReference>